<dbReference type="Proteomes" id="UP000076727">
    <property type="component" value="Unassembled WGS sequence"/>
</dbReference>
<evidence type="ECO:0000313" key="2">
    <source>
        <dbReference type="Proteomes" id="UP000076727"/>
    </source>
</evidence>
<proteinExistence type="predicted"/>
<keyword evidence="2" id="KW-1185">Reference proteome</keyword>
<dbReference type="AlphaFoldDB" id="A0A165QHS7"/>
<sequence>MVDKCLLVPFEGDTTNGFIWLVVTVRCSGSHVRWVVILFSRLTGSSPIQRHILLSTCLIAEVQRAWSDEYDHAIITPVQRIRGMVPSNVNHPLRSSLQCLALDTKHKI</sequence>
<protein>
    <submittedName>
        <fullName evidence="1">Uncharacterized protein</fullName>
    </submittedName>
</protein>
<name>A0A165QHS7_9APHY</name>
<organism evidence="1 2">
    <name type="scientific">Daedalea quercina L-15889</name>
    <dbReference type="NCBI Taxonomy" id="1314783"/>
    <lineage>
        <taxon>Eukaryota</taxon>
        <taxon>Fungi</taxon>
        <taxon>Dikarya</taxon>
        <taxon>Basidiomycota</taxon>
        <taxon>Agaricomycotina</taxon>
        <taxon>Agaricomycetes</taxon>
        <taxon>Polyporales</taxon>
        <taxon>Fomitopsis</taxon>
    </lineage>
</organism>
<evidence type="ECO:0000313" key="1">
    <source>
        <dbReference type="EMBL" id="KZT69485.1"/>
    </source>
</evidence>
<reference evidence="1 2" key="1">
    <citation type="journal article" date="2016" name="Mol. Biol. Evol.">
        <title>Comparative Genomics of Early-Diverging Mushroom-Forming Fungi Provides Insights into the Origins of Lignocellulose Decay Capabilities.</title>
        <authorList>
            <person name="Nagy L.G."/>
            <person name="Riley R."/>
            <person name="Tritt A."/>
            <person name="Adam C."/>
            <person name="Daum C."/>
            <person name="Floudas D."/>
            <person name="Sun H."/>
            <person name="Yadav J.S."/>
            <person name="Pangilinan J."/>
            <person name="Larsson K.H."/>
            <person name="Matsuura K."/>
            <person name="Barry K."/>
            <person name="Labutti K."/>
            <person name="Kuo R."/>
            <person name="Ohm R.A."/>
            <person name="Bhattacharya S.S."/>
            <person name="Shirouzu T."/>
            <person name="Yoshinaga Y."/>
            <person name="Martin F.M."/>
            <person name="Grigoriev I.V."/>
            <person name="Hibbett D.S."/>
        </authorList>
    </citation>
    <scope>NUCLEOTIDE SEQUENCE [LARGE SCALE GENOMIC DNA]</scope>
    <source>
        <strain evidence="1 2">L-15889</strain>
    </source>
</reference>
<gene>
    <name evidence="1" type="ORF">DAEQUDRAFT_254076</name>
</gene>
<accession>A0A165QHS7</accession>
<dbReference type="EMBL" id="KV429057">
    <property type="protein sequence ID" value="KZT69485.1"/>
    <property type="molecule type" value="Genomic_DNA"/>
</dbReference>